<feature type="domain" description="Class II aldolase/adducin N-terminal" evidence="1">
    <location>
        <begin position="95"/>
        <end position="280"/>
    </location>
</feature>
<dbReference type="InterPro" id="IPR051017">
    <property type="entry name" value="Aldolase-II_Adducin_sf"/>
</dbReference>
<dbReference type="PANTHER" id="PTHR10672:SF39">
    <property type="entry name" value="CLASS II ALDOLASE_ADDUCIN N-TERMINAL DOMAIN-CONTAINING PROTEIN"/>
    <property type="match status" value="1"/>
</dbReference>
<dbReference type="InterPro" id="IPR036409">
    <property type="entry name" value="Aldolase_II/adducin_N_sf"/>
</dbReference>
<dbReference type="SMART" id="SM01007">
    <property type="entry name" value="Aldolase_II"/>
    <property type="match status" value="1"/>
</dbReference>
<dbReference type="Proteomes" id="UP000030752">
    <property type="component" value="Unassembled WGS sequence"/>
</dbReference>
<dbReference type="VEuPathDB" id="FungiDB:HMPREF1541_05587"/>
<dbReference type="STRING" id="1220924.W2RUJ9"/>
<evidence type="ECO:0000313" key="2">
    <source>
        <dbReference type="EMBL" id="ETN39364.1"/>
    </source>
</evidence>
<dbReference type="EMBL" id="KB822721">
    <property type="protein sequence ID" value="ETN39364.1"/>
    <property type="molecule type" value="Genomic_DNA"/>
</dbReference>
<reference evidence="2 3" key="1">
    <citation type="submission" date="2013-03" db="EMBL/GenBank/DDBJ databases">
        <title>The Genome Sequence of Phialophora europaea CBS 101466.</title>
        <authorList>
            <consortium name="The Broad Institute Genomics Platform"/>
            <person name="Cuomo C."/>
            <person name="de Hoog S."/>
            <person name="Gorbushina A."/>
            <person name="Walker B."/>
            <person name="Young S.K."/>
            <person name="Zeng Q."/>
            <person name="Gargeya S."/>
            <person name="Fitzgerald M."/>
            <person name="Haas B."/>
            <person name="Abouelleil A."/>
            <person name="Allen A.W."/>
            <person name="Alvarado L."/>
            <person name="Arachchi H.M."/>
            <person name="Berlin A.M."/>
            <person name="Chapman S.B."/>
            <person name="Gainer-Dewar J."/>
            <person name="Goldberg J."/>
            <person name="Griggs A."/>
            <person name="Gujja S."/>
            <person name="Hansen M."/>
            <person name="Howarth C."/>
            <person name="Imamovic A."/>
            <person name="Ireland A."/>
            <person name="Larimer J."/>
            <person name="McCowan C."/>
            <person name="Murphy C."/>
            <person name="Pearson M."/>
            <person name="Poon T.W."/>
            <person name="Priest M."/>
            <person name="Roberts A."/>
            <person name="Saif S."/>
            <person name="Shea T."/>
            <person name="Sisk P."/>
            <person name="Sykes S."/>
            <person name="Wortman J."/>
            <person name="Nusbaum C."/>
            <person name="Birren B."/>
        </authorList>
    </citation>
    <scope>NUCLEOTIDE SEQUENCE [LARGE SCALE GENOMIC DNA]</scope>
    <source>
        <strain evidence="2 3">CBS 101466</strain>
    </source>
</reference>
<dbReference type="OrthoDB" id="3238794at2759"/>
<dbReference type="AlphaFoldDB" id="W2RUJ9"/>
<accession>W2RUJ9</accession>
<gene>
    <name evidence="2" type="ORF">HMPREF1541_05587</name>
</gene>
<dbReference type="GO" id="GO:0051015">
    <property type="term" value="F:actin filament binding"/>
    <property type="evidence" value="ECO:0007669"/>
    <property type="project" value="TreeGrafter"/>
</dbReference>
<name>W2RUJ9_CYPE1</name>
<proteinExistence type="predicted"/>
<evidence type="ECO:0000259" key="1">
    <source>
        <dbReference type="SMART" id="SM01007"/>
    </source>
</evidence>
<keyword evidence="3" id="KW-1185">Reference proteome</keyword>
<dbReference type="NCBIfam" id="NF004855">
    <property type="entry name" value="PRK06208.1"/>
    <property type="match status" value="1"/>
</dbReference>
<evidence type="ECO:0000313" key="3">
    <source>
        <dbReference type="Proteomes" id="UP000030752"/>
    </source>
</evidence>
<dbReference type="InParanoid" id="W2RUJ9"/>
<dbReference type="Gene3D" id="3.40.225.10">
    <property type="entry name" value="Class II aldolase/adducin N-terminal domain"/>
    <property type="match status" value="1"/>
</dbReference>
<dbReference type="RefSeq" id="XP_008718149.1">
    <property type="nucleotide sequence ID" value="XM_008719927.1"/>
</dbReference>
<sequence>MPLGSLRRLSHPKLMAPSTFMRRPFSTTYTLSSRNYATVTSAPSPTVTQTVDLPSLPFGYGSYTPSSNKAQETPIQSIRIPRFASLAAERAFRKLHHAAALRWLGLNGYNNEGAGGHVTVRDPLLPDHFWINPHGKSFSHMTPADLVLVNEDGQVVDGQGGNMHAVNPAGYVIHNAIHRARPDVVAVVHCHSVPSKAFSSLGCMLEPINQDACRFYKDHGLAPFGGIALEKHVEGEHIAAALGSTKACILQNHGHLTAAKTVDGATFLFGAFDRCIQAQLMADAAAAGRAARGESTGVDTIKASEEVANYTRDIYNDEMAYIMFQSAFEDVVKASRGELALRVEGELPREG</sequence>
<dbReference type="HOGENOM" id="CLU_006033_1_0_1"/>
<dbReference type="PANTHER" id="PTHR10672">
    <property type="entry name" value="ADDUCIN"/>
    <property type="match status" value="1"/>
</dbReference>
<dbReference type="Pfam" id="PF00596">
    <property type="entry name" value="Aldolase_II"/>
    <property type="match status" value="1"/>
</dbReference>
<protein>
    <recommendedName>
        <fullName evidence="1">Class II aldolase/adducin N-terminal domain-containing protein</fullName>
    </recommendedName>
</protein>
<dbReference type="GeneID" id="19972926"/>
<organism evidence="2 3">
    <name type="scientific">Cyphellophora europaea (strain CBS 101466)</name>
    <name type="common">Phialophora europaea</name>
    <dbReference type="NCBI Taxonomy" id="1220924"/>
    <lineage>
        <taxon>Eukaryota</taxon>
        <taxon>Fungi</taxon>
        <taxon>Dikarya</taxon>
        <taxon>Ascomycota</taxon>
        <taxon>Pezizomycotina</taxon>
        <taxon>Eurotiomycetes</taxon>
        <taxon>Chaetothyriomycetidae</taxon>
        <taxon>Chaetothyriales</taxon>
        <taxon>Cyphellophoraceae</taxon>
        <taxon>Cyphellophora</taxon>
    </lineage>
</organism>
<dbReference type="FunFam" id="3.40.225.10:FF:000009">
    <property type="entry name" value="Class II aldolase/adducin N-terminal"/>
    <property type="match status" value="1"/>
</dbReference>
<dbReference type="GO" id="GO:0005856">
    <property type="term" value="C:cytoskeleton"/>
    <property type="evidence" value="ECO:0007669"/>
    <property type="project" value="TreeGrafter"/>
</dbReference>
<dbReference type="eggNOG" id="KOG3699">
    <property type="taxonomic scope" value="Eukaryota"/>
</dbReference>
<dbReference type="InterPro" id="IPR001303">
    <property type="entry name" value="Aldolase_II/adducin_N"/>
</dbReference>
<dbReference type="SUPFAM" id="SSF53639">
    <property type="entry name" value="AraD/HMP-PK domain-like"/>
    <property type="match status" value="1"/>
</dbReference>